<evidence type="ECO:0000313" key="3">
    <source>
        <dbReference type="EMBL" id="GIH73211.1"/>
    </source>
</evidence>
<feature type="region of interest" description="Disordered" evidence="1">
    <location>
        <begin position="211"/>
        <end position="231"/>
    </location>
</feature>
<dbReference type="Pfam" id="PF22679">
    <property type="entry name" value="T1R_D3-like"/>
    <property type="match status" value="1"/>
</dbReference>
<evidence type="ECO:0000256" key="1">
    <source>
        <dbReference type="SAM" id="MobiDB-lite"/>
    </source>
</evidence>
<dbReference type="GO" id="GO:0009307">
    <property type="term" value="P:DNA restriction-modification system"/>
    <property type="evidence" value="ECO:0007669"/>
    <property type="project" value="UniProtKB-KW"/>
</dbReference>
<dbReference type="Proteomes" id="UP000610966">
    <property type="component" value="Unassembled WGS sequence"/>
</dbReference>
<dbReference type="GO" id="GO:0009035">
    <property type="term" value="F:type I site-specific deoxyribonuclease activity"/>
    <property type="evidence" value="ECO:0007669"/>
    <property type="project" value="UniProtKB-EC"/>
</dbReference>
<keyword evidence="4" id="KW-1185">Reference proteome</keyword>
<dbReference type="GO" id="GO:0005524">
    <property type="term" value="F:ATP binding"/>
    <property type="evidence" value="ECO:0007669"/>
    <property type="project" value="UniProtKB-KW"/>
</dbReference>
<evidence type="ECO:0000259" key="2">
    <source>
        <dbReference type="PROSITE" id="PS51192"/>
    </source>
</evidence>
<evidence type="ECO:0000313" key="4">
    <source>
        <dbReference type="Proteomes" id="UP000610966"/>
    </source>
</evidence>
<dbReference type="Gene3D" id="3.40.50.300">
    <property type="entry name" value="P-loop containing nucleotide triphosphate hydrolases"/>
    <property type="match status" value="2"/>
</dbReference>
<keyword evidence="3" id="KW-0540">Nuclease</keyword>
<reference evidence="3" key="1">
    <citation type="submission" date="2021-01" db="EMBL/GenBank/DDBJ databases">
        <title>Whole genome shotgun sequence of Sphaerimonospora thailandensis NBRC 107569.</title>
        <authorList>
            <person name="Komaki H."/>
            <person name="Tamura T."/>
        </authorList>
    </citation>
    <scope>NUCLEOTIDE SEQUENCE</scope>
    <source>
        <strain evidence="3">NBRC 107569</strain>
    </source>
</reference>
<accession>A0A8J3RBT2</accession>
<dbReference type="GO" id="GO:0003677">
    <property type="term" value="F:DNA binding"/>
    <property type="evidence" value="ECO:0007669"/>
    <property type="project" value="UniProtKB-KW"/>
</dbReference>
<keyword evidence="3" id="KW-0255">Endonuclease</keyword>
<name>A0A8J3RBT2_9ACTN</name>
<dbReference type="InterPro" id="IPR027417">
    <property type="entry name" value="P-loop_NTPase"/>
</dbReference>
<feature type="domain" description="Helicase ATP-binding" evidence="2">
    <location>
        <begin position="303"/>
        <end position="513"/>
    </location>
</feature>
<dbReference type="SMART" id="SM00487">
    <property type="entry name" value="DEXDc"/>
    <property type="match status" value="1"/>
</dbReference>
<dbReference type="InterPro" id="IPR055180">
    <property type="entry name" value="HsdR_RecA-like_helicase_dom_2"/>
</dbReference>
<keyword evidence="3" id="KW-0378">Hydrolase</keyword>
<dbReference type="InterPro" id="IPR040980">
    <property type="entry name" value="SWI2_SNF2"/>
</dbReference>
<dbReference type="EMBL" id="BOOG01000076">
    <property type="protein sequence ID" value="GIH73211.1"/>
    <property type="molecule type" value="Genomic_DNA"/>
</dbReference>
<feature type="compositionally biased region" description="Gly residues" evidence="1">
    <location>
        <begin position="216"/>
        <end position="227"/>
    </location>
</feature>
<dbReference type="RefSeq" id="WP_204018848.1">
    <property type="nucleotide sequence ID" value="NZ_BOOG01000076.1"/>
</dbReference>
<dbReference type="InterPro" id="IPR014001">
    <property type="entry name" value="Helicase_ATP-bd"/>
</dbReference>
<gene>
    <name evidence="3" type="primary">hsdR2</name>
    <name evidence="3" type="ORF">Mth01_54640</name>
</gene>
<dbReference type="PROSITE" id="PS51192">
    <property type="entry name" value="HELICASE_ATP_BIND_1"/>
    <property type="match status" value="1"/>
</dbReference>
<proteinExistence type="predicted"/>
<dbReference type="Pfam" id="PF04313">
    <property type="entry name" value="HSDR_N"/>
    <property type="match status" value="1"/>
</dbReference>
<dbReference type="SUPFAM" id="SSF52540">
    <property type="entry name" value="P-loop containing nucleoside triphosphate hydrolases"/>
    <property type="match status" value="1"/>
</dbReference>
<dbReference type="Pfam" id="PF18766">
    <property type="entry name" value="SWI2_SNF2"/>
    <property type="match status" value="1"/>
</dbReference>
<dbReference type="AlphaFoldDB" id="A0A8J3RBT2"/>
<sequence>MAPVHHEKVFEDAIESALLKRGWGRGSNELFDHALGLNPTELLHFVQATQPKQWTRLVTLQAGDEAGAARRLAEVVAKTIDADGALEVLRHGVKDRGITFRIAYFRPAHTIAADALEPYEKNILSVVRQFRYAATGNDSVDLALFVNGIPVATAELKNDLTGQTVEDAKEQYKARDPKELVFAKRTLVHFAVDPKLVFLTTRLAREQTRFLPFNQGTGGPGNKGGAGNPQTSATGTYQTAYLWERIWASHTWLDLLKRFLHVEDEDVKKGRGRRPQPGKAHKLPLIFPRYHQWHAVRELTTHARRYGSGHNYLIEHSAGSGKSNTIAWLAHSLSNLHTSHSLAEIAPEALEMGYQPNHPVFDKVIVITDRVVLDRQLQETIYQFEHTPGVVQRIDQDSAQLAEALQGETARVIITTLQKFPYILQRVEGLRGKRFAVIVDEAHSSQSGEGAAALKRVLRRLGSDEIDEDGNLLTASALARGRHDTLSYFAFTATPKPKTLTLFGTPGPDGRPRPFHIYSMRQAIEEGFILDVLKNYITYQTLWRLMSQEPDDRQVERRKGQAMLARFAELHPTSMQQRAQIIVEHFRRHTAPQMGGRSKAMVVTRSREHALRLGQAIRDYVEVNGYPNCGTLIAFSQKLTVTDENGVEHEYTEAGLNGFGEKELPDRFAYCRADDTSPPAADKPEYRILVVADKYQTGFDQPLLTTMYVDKKLASVAAVQTLSRLNRTHRLKSQGDIFVLDFANKAEDIQAEFQPFYEGTAAEEIDPNLLYRRAAGVHGHALLVVSEMQALAEAYLQAERVSATQRDWEKAHAALYRFTEPAVRRFEERQRQDAETGDDSAEQFRADLRGFVRLYGFLSQVVPYTDDDLERLYLFGRFLLNRLPRREDPAVDIGEVDLTHLRISKTGEHDVSLTPVPGGEVTLPAPSGESSAAAEPEMTSLHALIAAVNDKYGLGLSDADQIWVEQQFQEAVGNESLKVAALVNDEANFGEVFADHLEKVVVDRHTGNTNLVQRFFDDSLFRSRITDLGRKQVYRMIRESNDLE</sequence>
<dbReference type="Gene3D" id="3.90.1570.50">
    <property type="match status" value="1"/>
</dbReference>
<dbReference type="PANTHER" id="PTHR42927:SF1">
    <property type="entry name" value="HELICASE SUPERFAMILY 1 AND 2 DOMAIN-CONTAINING PROTEIN"/>
    <property type="match status" value="1"/>
</dbReference>
<dbReference type="InterPro" id="IPR007409">
    <property type="entry name" value="Restrct_endonuc_type1_HsdR_N"/>
</dbReference>
<comment type="caution">
    <text evidence="3">The sequence shown here is derived from an EMBL/GenBank/DDBJ whole genome shotgun (WGS) entry which is preliminary data.</text>
</comment>
<protein>
    <submittedName>
        <fullName evidence="3">Type I restriction endonuclease subunit R</fullName>
    </submittedName>
</protein>
<organism evidence="3 4">
    <name type="scientific">Sphaerimonospora thailandensis</name>
    <dbReference type="NCBI Taxonomy" id="795644"/>
    <lineage>
        <taxon>Bacteria</taxon>
        <taxon>Bacillati</taxon>
        <taxon>Actinomycetota</taxon>
        <taxon>Actinomycetes</taxon>
        <taxon>Streptosporangiales</taxon>
        <taxon>Streptosporangiaceae</taxon>
        <taxon>Sphaerimonospora</taxon>
    </lineage>
</organism>
<dbReference type="PANTHER" id="PTHR42927">
    <property type="entry name" value="HELICASE SUPERFAMILY 1 AND 2 DOMAIN-CONTAINING PROTEIN"/>
    <property type="match status" value="1"/>
</dbReference>